<dbReference type="OrthoDB" id="6760427at2759"/>
<sequence length="229" mass="25651">MKKFVLLALFLFATSWAEESNESSSLEKEDFEEIAEFAKNKLNTTIIYDLMKLVKKTQEKCPDIEEKLERAGEEIGECIEKIELGSETFCSLLRKNGERCSKAGVEAIASCLPEESKELPAMLSKIIWVIIDQACNSTVEEILELFNPCVLNEEASKSPECTEVKDALASHKDQLPSKSFVCSMIPKVRSCSKKFESGCTNPITKNANLHFHDAVEEAIKEDCDALNRT</sequence>
<dbReference type="EMBL" id="AF532863">
    <property type="protein sequence ID" value="AAN05630.1"/>
    <property type="molecule type" value="mRNA"/>
</dbReference>
<dbReference type="KEGG" id="ldc:111511652"/>
<dbReference type="AlphaFoldDB" id="Q8IT92"/>
<protein>
    <submittedName>
        <fullName evidence="2">Diapause-associated transcript-2</fullName>
    </submittedName>
</protein>
<name>Q8IT92_LEPDE</name>
<evidence type="ECO:0000313" key="2">
    <source>
        <dbReference type="EMBL" id="AAN05630.1"/>
    </source>
</evidence>
<evidence type="ECO:0000256" key="1">
    <source>
        <dbReference type="SAM" id="SignalP"/>
    </source>
</evidence>
<organism evidence="2">
    <name type="scientific">Leptinotarsa decemlineata</name>
    <name type="common">Colorado potato beetle</name>
    <name type="synonym">Doryphora decemlineata</name>
    <dbReference type="NCBI Taxonomy" id="7539"/>
    <lineage>
        <taxon>Eukaryota</taxon>
        <taxon>Metazoa</taxon>
        <taxon>Ecdysozoa</taxon>
        <taxon>Arthropoda</taxon>
        <taxon>Hexapoda</taxon>
        <taxon>Insecta</taxon>
        <taxon>Pterygota</taxon>
        <taxon>Neoptera</taxon>
        <taxon>Endopterygota</taxon>
        <taxon>Coleoptera</taxon>
        <taxon>Polyphaga</taxon>
        <taxon>Cucujiformia</taxon>
        <taxon>Chrysomeloidea</taxon>
        <taxon>Chrysomelidae</taxon>
        <taxon>Chrysomelinae</taxon>
        <taxon>Doryphorini</taxon>
        <taxon>Leptinotarsa</taxon>
    </lineage>
</organism>
<reference evidence="2" key="1">
    <citation type="journal article" date="2003" name="J. Insect Physiol.">
        <title>Isolation and characterization of three diapause-associated transcripts from the Colorado potato beetle, Leptinotarsa decemlineata.</title>
        <authorList>
            <person name="Yocum G.D."/>
        </authorList>
    </citation>
    <scope>NUCLEOTIDE SEQUENCE</scope>
</reference>
<proteinExistence type="evidence at transcript level"/>
<keyword evidence="1" id="KW-0732">Signal</keyword>
<feature type="signal peptide" evidence="1">
    <location>
        <begin position="1"/>
        <end position="17"/>
    </location>
</feature>
<accession>Q8IT92</accession>
<feature type="chain" id="PRO_5004308722" evidence="1">
    <location>
        <begin position="18"/>
        <end position="229"/>
    </location>
</feature>